<dbReference type="AlphaFoldDB" id="A0AAX4P1D4"/>
<reference evidence="3 4" key="1">
    <citation type="submission" date="2024-03" db="EMBL/GenBank/DDBJ databases">
        <title>Complete genome sequence of the green alga Chloropicon roscoffensis RCC1871.</title>
        <authorList>
            <person name="Lemieux C."/>
            <person name="Pombert J.-F."/>
            <person name="Otis C."/>
            <person name="Turmel M."/>
        </authorList>
    </citation>
    <scope>NUCLEOTIDE SEQUENCE [LARGE SCALE GENOMIC DNA]</scope>
    <source>
        <strain evidence="3 4">RCC1871</strain>
    </source>
</reference>
<protein>
    <submittedName>
        <fullName evidence="3">Protein THYLAKOID RHODANESE-LIKE</fullName>
    </submittedName>
</protein>
<dbReference type="PANTHER" id="PTHR47377">
    <property type="entry name" value="RHODANESE-LIKE DOMAIN-CONTAINING PROTEIN 4, CHLOROPLASTIC"/>
    <property type="match status" value="1"/>
</dbReference>
<dbReference type="PANTHER" id="PTHR47377:SF1">
    <property type="entry name" value="RHODANESE-LIKE DOMAIN-CONTAINING PROTEIN 4, CHLOROPLASTIC"/>
    <property type="match status" value="1"/>
</dbReference>
<gene>
    <name evidence="3" type="ORF">HKI87_02g12800</name>
</gene>
<keyword evidence="4" id="KW-1185">Reference proteome</keyword>
<evidence type="ECO:0000256" key="2">
    <source>
        <dbReference type="SAM" id="Phobius"/>
    </source>
</evidence>
<dbReference type="Gene3D" id="3.40.250.10">
    <property type="entry name" value="Rhodanese-like domain"/>
    <property type="match status" value="1"/>
</dbReference>
<dbReference type="EMBL" id="CP151502">
    <property type="protein sequence ID" value="WZN59754.1"/>
    <property type="molecule type" value="Genomic_DNA"/>
</dbReference>
<dbReference type="SUPFAM" id="SSF52821">
    <property type="entry name" value="Rhodanese/Cell cycle control phosphatase"/>
    <property type="match status" value="1"/>
</dbReference>
<dbReference type="InterPro" id="IPR044240">
    <property type="entry name" value="STR4-like"/>
</dbReference>
<organism evidence="3 4">
    <name type="scientific">Chloropicon roscoffensis</name>
    <dbReference type="NCBI Taxonomy" id="1461544"/>
    <lineage>
        <taxon>Eukaryota</taxon>
        <taxon>Viridiplantae</taxon>
        <taxon>Chlorophyta</taxon>
        <taxon>Chloropicophyceae</taxon>
        <taxon>Chloropicales</taxon>
        <taxon>Chloropicaceae</taxon>
        <taxon>Chloropicon</taxon>
    </lineage>
</organism>
<feature type="compositionally biased region" description="Basic and acidic residues" evidence="1">
    <location>
        <begin position="358"/>
        <end position="368"/>
    </location>
</feature>
<name>A0AAX4P1D4_9CHLO</name>
<keyword evidence="2" id="KW-1133">Transmembrane helix</keyword>
<keyword evidence="2" id="KW-0812">Transmembrane</keyword>
<evidence type="ECO:0000313" key="4">
    <source>
        <dbReference type="Proteomes" id="UP001472866"/>
    </source>
</evidence>
<feature type="region of interest" description="Disordered" evidence="1">
    <location>
        <begin position="358"/>
        <end position="380"/>
    </location>
</feature>
<dbReference type="Proteomes" id="UP001472866">
    <property type="component" value="Chromosome 02"/>
</dbReference>
<evidence type="ECO:0000313" key="3">
    <source>
        <dbReference type="EMBL" id="WZN59754.1"/>
    </source>
</evidence>
<feature type="transmembrane region" description="Helical" evidence="2">
    <location>
        <begin position="113"/>
        <end position="135"/>
    </location>
</feature>
<dbReference type="InterPro" id="IPR036873">
    <property type="entry name" value="Rhodanese-like_dom_sf"/>
</dbReference>
<keyword evidence="2" id="KW-0472">Membrane</keyword>
<accession>A0AAX4P1D4</accession>
<proteinExistence type="predicted"/>
<sequence length="466" mass="49835">MSTAAAPKCSLVQSATKVCFRPSQRRPAGLSKSRKAARHGVKAQAAQAIFDLAEEAADAVVTTVAETVDAASEVVTETVSTASDAAVEAYQSAASGGMAVASADQAAGGINPAILVAGGAAVVLGGAVALVVALLPKDKPVSAVKAFNILAETPGAKLVDLRPKSAVKEEGTPDLRSIGGRKKYLKVPTDMSEEIDFDRFQGIVDASEFVIFLDSYGGFARDVSKKFTDEKYENVAFVSDGTVGPAGWVSSEMPWREPFAFNLPQFDEVVENYKENPTPANTAAAVLGGVGLLSFLFVEYEGLMEFLSFFIGGSFLASKTLLKEDRETTERQIKQWLNTGEAPTDLVKEVEDFKEKVAPEAEERKPEPVAEPEPQPVAAAAPVEEVVEEVVEEIVEEEEEVEIAMELPEEEEEEEVVMMEEEPLVAPEPVVEEVPQRTGVSAGSSDILDLMAKVTGDNKFREVDAE</sequence>
<evidence type="ECO:0000256" key="1">
    <source>
        <dbReference type="SAM" id="MobiDB-lite"/>
    </source>
</evidence>